<evidence type="ECO:0000256" key="7">
    <source>
        <dbReference type="ARBA" id="ARBA00022792"/>
    </source>
</evidence>
<name>A0A2G8KPL8_STIJA</name>
<dbReference type="PANTHER" id="PTHR46041:SF2">
    <property type="entry name" value="MITOCHONDRIAL INNER MEMBRANE PROTEASE SUBUNIT 2"/>
    <property type="match status" value="1"/>
</dbReference>
<keyword evidence="11" id="KW-0472">Membrane</keyword>
<feature type="active site" evidence="13">
    <location>
        <position position="40"/>
    </location>
</feature>
<evidence type="ECO:0000256" key="2">
    <source>
        <dbReference type="ARBA" id="ARBA00007066"/>
    </source>
</evidence>
<reference evidence="15 16" key="1">
    <citation type="journal article" date="2017" name="PLoS Biol.">
        <title>The sea cucumber genome provides insights into morphological evolution and visceral regeneration.</title>
        <authorList>
            <person name="Zhang X."/>
            <person name="Sun L."/>
            <person name="Yuan J."/>
            <person name="Sun Y."/>
            <person name="Gao Y."/>
            <person name="Zhang L."/>
            <person name="Li S."/>
            <person name="Dai H."/>
            <person name="Hamel J.F."/>
            <person name="Liu C."/>
            <person name="Yu Y."/>
            <person name="Liu S."/>
            <person name="Lin W."/>
            <person name="Guo K."/>
            <person name="Jin S."/>
            <person name="Xu P."/>
            <person name="Storey K.B."/>
            <person name="Huan P."/>
            <person name="Zhang T."/>
            <person name="Zhou Y."/>
            <person name="Zhang J."/>
            <person name="Lin C."/>
            <person name="Li X."/>
            <person name="Xing L."/>
            <person name="Huo D."/>
            <person name="Sun M."/>
            <person name="Wang L."/>
            <person name="Mercier A."/>
            <person name="Li F."/>
            <person name="Yang H."/>
            <person name="Xiang J."/>
        </authorList>
    </citation>
    <scope>NUCLEOTIDE SEQUENCE [LARGE SCALE GENOMIC DNA]</scope>
    <source>
        <strain evidence="15">Shaxun</strain>
        <tissue evidence="15">Muscle</tissue>
    </source>
</reference>
<keyword evidence="9" id="KW-1133">Transmembrane helix</keyword>
<evidence type="ECO:0000256" key="3">
    <source>
        <dbReference type="ARBA" id="ARBA00011805"/>
    </source>
</evidence>
<dbReference type="STRING" id="307972.A0A2G8KPL8"/>
<feature type="domain" description="Peptidase S26" evidence="14">
    <location>
        <begin position="104"/>
        <end position="148"/>
    </location>
</feature>
<dbReference type="InterPro" id="IPR036286">
    <property type="entry name" value="LexA/Signal_pep-like_sf"/>
</dbReference>
<evidence type="ECO:0000256" key="6">
    <source>
        <dbReference type="ARBA" id="ARBA00022692"/>
    </source>
</evidence>
<dbReference type="Pfam" id="PF10502">
    <property type="entry name" value="Peptidase_S26"/>
    <property type="match status" value="2"/>
</dbReference>
<dbReference type="SUPFAM" id="SSF51306">
    <property type="entry name" value="LexA/Signal peptidase"/>
    <property type="match status" value="1"/>
</dbReference>
<accession>A0A2G8KPL8</accession>
<evidence type="ECO:0000256" key="5">
    <source>
        <dbReference type="ARBA" id="ARBA00022670"/>
    </source>
</evidence>
<comment type="caution">
    <text evidence="15">The sequence shown here is derived from an EMBL/GenBank/DDBJ whole genome shotgun (WGS) entry which is preliminary data.</text>
</comment>
<protein>
    <recommendedName>
        <fullName evidence="4">Mitochondrial inner membrane protease subunit 2</fullName>
    </recommendedName>
    <alternativeName>
        <fullName evidence="12">IMP2-like protein</fullName>
    </alternativeName>
</protein>
<dbReference type="InterPro" id="IPR000223">
    <property type="entry name" value="Pept_S26A_signal_pept_1"/>
</dbReference>
<keyword evidence="16" id="KW-1185">Reference proteome</keyword>
<comment type="subunit">
    <text evidence="3">Heterodimer of 2 subunits, IMMPL1 and IMMPL2.</text>
</comment>
<keyword evidence="8" id="KW-0378">Hydrolase</keyword>
<dbReference type="Proteomes" id="UP000230750">
    <property type="component" value="Unassembled WGS sequence"/>
</dbReference>
<dbReference type="FunFam" id="2.10.109.10:FF:000005">
    <property type="entry name" value="Mitochondrial inner membrane protease subunit"/>
    <property type="match status" value="1"/>
</dbReference>
<feature type="domain" description="Peptidase S26" evidence="14">
    <location>
        <begin position="34"/>
        <end position="100"/>
    </location>
</feature>
<evidence type="ECO:0000256" key="4">
    <source>
        <dbReference type="ARBA" id="ARBA00013650"/>
    </source>
</evidence>
<dbReference type="InterPro" id="IPR037730">
    <property type="entry name" value="IMP2"/>
</dbReference>
<evidence type="ECO:0000313" key="15">
    <source>
        <dbReference type="EMBL" id="PIK49898.1"/>
    </source>
</evidence>
<sequence>MTSATKGLVKLFCGTYVFGIAGSVTFFDKVGYLATVDGRSMQPAFNPKHSKWRDIIFCNRWIIRGSRIQKGDIVSLVSPNHPNEVLVKRIIALEGETIRTLNYKTRYVTVPKGHCWMEGDNHEQSLDSNFFGPVSVGLIHSKATHILWPWDRNQRLKSDIPAGRTVLDRRRVAELQENGELADNGDV</sequence>
<keyword evidence="10" id="KW-0496">Mitochondrion</keyword>
<dbReference type="InterPro" id="IPR019533">
    <property type="entry name" value="Peptidase_S26"/>
</dbReference>
<evidence type="ECO:0000256" key="12">
    <source>
        <dbReference type="ARBA" id="ARBA00032718"/>
    </source>
</evidence>
<keyword evidence="7" id="KW-0999">Mitochondrion inner membrane</keyword>
<comment type="similarity">
    <text evidence="2">Belongs to the peptidase S26 family. IMP2 subfamily.</text>
</comment>
<dbReference type="PRINTS" id="PR00727">
    <property type="entry name" value="LEADERPTASE"/>
</dbReference>
<dbReference type="CDD" id="cd06530">
    <property type="entry name" value="S26_SPase_I"/>
    <property type="match status" value="1"/>
</dbReference>
<evidence type="ECO:0000256" key="10">
    <source>
        <dbReference type="ARBA" id="ARBA00023128"/>
    </source>
</evidence>
<evidence type="ECO:0000256" key="1">
    <source>
        <dbReference type="ARBA" id="ARBA00004434"/>
    </source>
</evidence>
<dbReference type="GO" id="GO:0006465">
    <property type="term" value="P:signal peptide processing"/>
    <property type="evidence" value="ECO:0007669"/>
    <property type="project" value="InterPro"/>
</dbReference>
<organism evidence="15 16">
    <name type="scientific">Stichopus japonicus</name>
    <name type="common">Sea cucumber</name>
    <dbReference type="NCBI Taxonomy" id="307972"/>
    <lineage>
        <taxon>Eukaryota</taxon>
        <taxon>Metazoa</taxon>
        <taxon>Echinodermata</taxon>
        <taxon>Eleutherozoa</taxon>
        <taxon>Echinozoa</taxon>
        <taxon>Holothuroidea</taxon>
        <taxon>Aspidochirotacea</taxon>
        <taxon>Aspidochirotida</taxon>
        <taxon>Stichopodidae</taxon>
        <taxon>Apostichopus</taxon>
    </lineage>
</organism>
<dbReference type="OrthoDB" id="9996127at2759"/>
<keyword evidence="5 15" id="KW-0645">Protease</keyword>
<evidence type="ECO:0000256" key="13">
    <source>
        <dbReference type="PIRSR" id="PIRSR600223-1"/>
    </source>
</evidence>
<comment type="subcellular location">
    <subcellularLocation>
        <location evidence="1">Mitochondrion inner membrane</location>
        <topology evidence="1">Single-pass membrane protein</topology>
    </subcellularLocation>
</comment>
<gene>
    <name evidence="15" type="ORF">BSL78_13220</name>
</gene>
<proteinExistence type="inferred from homology"/>
<dbReference type="Gene3D" id="2.10.109.10">
    <property type="entry name" value="Umud Fragment, subunit A"/>
    <property type="match status" value="1"/>
</dbReference>
<evidence type="ECO:0000259" key="14">
    <source>
        <dbReference type="Pfam" id="PF10502"/>
    </source>
</evidence>
<dbReference type="PANTHER" id="PTHR46041">
    <property type="entry name" value="MITOCHONDRIAL INNER MEMBRANE PROTEASE SUBUNIT 2"/>
    <property type="match status" value="1"/>
</dbReference>
<evidence type="ECO:0000256" key="8">
    <source>
        <dbReference type="ARBA" id="ARBA00022801"/>
    </source>
</evidence>
<dbReference type="GO" id="GO:0042720">
    <property type="term" value="C:mitochondrial inner membrane peptidase complex"/>
    <property type="evidence" value="ECO:0007669"/>
    <property type="project" value="InterPro"/>
</dbReference>
<dbReference type="GO" id="GO:0006627">
    <property type="term" value="P:protein processing involved in protein targeting to mitochondrion"/>
    <property type="evidence" value="ECO:0007669"/>
    <property type="project" value="InterPro"/>
</dbReference>
<evidence type="ECO:0000256" key="11">
    <source>
        <dbReference type="ARBA" id="ARBA00023136"/>
    </source>
</evidence>
<keyword evidence="6" id="KW-0812">Transmembrane</keyword>
<dbReference type="GO" id="GO:0004252">
    <property type="term" value="F:serine-type endopeptidase activity"/>
    <property type="evidence" value="ECO:0007669"/>
    <property type="project" value="InterPro"/>
</dbReference>
<dbReference type="EMBL" id="MRZV01000442">
    <property type="protein sequence ID" value="PIK49898.1"/>
    <property type="molecule type" value="Genomic_DNA"/>
</dbReference>
<dbReference type="AlphaFoldDB" id="A0A2G8KPL8"/>
<evidence type="ECO:0000313" key="16">
    <source>
        <dbReference type="Proteomes" id="UP000230750"/>
    </source>
</evidence>
<feature type="active site" evidence="13">
    <location>
        <position position="88"/>
    </location>
</feature>
<evidence type="ECO:0000256" key="9">
    <source>
        <dbReference type="ARBA" id="ARBA00022989"/>
    </source>
</evidence>